<name>A0A6V8L9E2_9ACTN</name>
<organism evidence="2 3">
    <name type="scientific">Phytohabitans rumicis</name>
    <dbReference type="NCBI Taxonomy" id="1076125"/>
    <lineage>
        <taxon>Bacteria</taxon>
        <taxon>Bacillati</taxon>
        <taxon>Actinomycetota</taxon>
        <taxon>Actinomycetes</taxon>
        <taxon>Micromonosporales</taxon>
        <taxon>Micromonosporaceae</taxon>
    </lineage>
</organism>
<proteinExistence type="predicted"/>
<dbReference type="Proteomes" id="UP000482960">
    <property type="component" value="Unassembled WGS sequence"/>
</dbReference>
<dbReference type="InterPro" id="IPR045598">
    <property type="entry name" value="DUF6457"/>
</dbReference>
<sequence length="66" mass="6547">MAACAELGLDEGDAATTLVLDLARDVAHNVVRPAAPVTAYLLGLAVGRGADAADAAARLTALSSRS</sequence>
<evidence type="ECO:0000313" key="2">
    <source>
        <dbReference type="EMBL" id="GFJ90647.1"/>
    </source>
</evidence>
<evidence type="ECO:0000313" key="3">
    <source>
        <dbReference type="Proteomes" id="UP000482960"/>
    </source>
</evidence>
<keyword evidence="3" id="KW-1185">Reference proteome</keyword>
<gene>
    <name evidence="2" type="ORF">Prum_042890</name>
</gene>
<dbReference type="EMBL" id="BLPG01000001">
    <property type="protein sequence ID" value="GFJ90647.1"/>
    <property type="molecule type" value="Genomic_DNA"/>
</dbReference>
<feature type="domain" description="DUF6457" evidence="1">
    <location>
        <begin position="2"/>
        <end position="63"/>
    </location>
</feature>
<dbReference type="Pfam" id="PF20058">
    <property type="entry name" value="DUF6457"/>
    <property type="match status" value="1"/>
</dbReference>
<evidence type="ECO:0000259" key="1">
    <source>
        <dbReference type="Pfam" id="PF20058"/>
    </source>
</evidence>
<reference evidence="2 3" key="2">
    <citation type="submission" date="2020-03" db="EMBL/GenBank/DDBJ databases">
        <authorList>
            <person name="Ichikawa N."/>
            <person name="Kimura A."/>
            <person name="Kitahashi Y."/>
            <person name="Uohara A."/>
        </authorList>
    </citation>
    <scope>NUCLEOTIDE SEQUENCE [LARGE SCALE GENOMIC DNA]</scope>
    <source>
        <strain evidence="2 3">NBRC 108638</strain>
    </source>
</reference>
<protein>
    <recommendedName>
        <fullName evidence="1">DUF6457 domain-containing protein</fullName>
    </recommendedName>
</protein>
<comment type="caution">
    <text evidence="2">The sequence shown here is derived from an EMBL/GenBank/DDBJ whole genome shotgun (WGS) entry which is preliminary data.</text>
</comment>
<accession>A0A6V8L9E2</accession>
<dbReference type="AlphaFoldDB" id="A0A6V8L9E2"/>
<reference evidence="2 3" key="1">
    <citation type="submission" date="2020-03" db="EMBL/GenBank/DDBJ databases">
        <title>Whole genome shotgun sequence of Phytohabitans rumicis NBRC 108638.</title>
        <authorList>
            <person name="Komaki H."/>
            <person name="Tamura T."/>
        </authorList>
    </citation>
    <scope>NUCLEOTIDE SEQUENCE [LARGE SCALE GENOMIC DNA]</scope>
    <source>
        <strain evidence="2 3">NBRC 108638</strain>
    </source>
</reference>